<evidence type="ECO:0000259" key="5">
    <source>
        <dbReference type="Pfam" id="PF00588"/>
    </source>
</evidence>
<keyword evidence="2 6" id="KW-0489">Methyltransferase</keyword>
<dbReference type="SUPFAM" id="SSF75217">
    <property type="entry name" value="alpha/beta knot"/>
    <property type="match status" value="1"/>
</dbReference>
<dbReference type="FunCoup" id="Q02AK8">
    <property type="interactions" value="159"/>
</dbReference>
<dbReference type="Pfam" id="PF00588">
    <property type="entry name" value="SpoU_methylase"/>
    <property type="match status" value="1"/>
</dbReference>
<dbReference type="STRING" id="234267.Acid_0909"/>
<sequence length="252" mass="27532">MPPFGPALPLNINANWKNNLRVVLVSTRNPLNIGAAARAMANFGFSRLGVVAPYDVAFREARSAVGAAPLLQKAEEFPSVAAAVADCRLVVGTTSVGHRELQHPIRRLEYGARLMLKGLPAAPVALLFGSEKFGLSNEDLSHCHWLMRIPTVGQDLSMNLGQAVALCLYELARDPKAALASPEKIRSANAGELEQITTRLLEVLNRSGYVNPVTSISTDEKVRRLVRRLEIPGRDAKVILGMLRQILWKLEN</sequence>
<keyword evidence="3 6" id="KW-0808">Transferase</keyword>
<dbReference type="GO" id="GO:0005829">
    <property type="term" value="C:cytosol"/>
    <property type="evidence" value="ECO:0007669"/>
    <property type="project" value="TreeGrafter"/>
</dbReference>
<dbReference type="GO" id="GO:0008173">
    <property type="term" value="F:RNA methyltransferase activity"/>
    <property type="evidence" value="ECO:0007669"/>
    <property type="project" value="InterPro"/>
</dbReference>
<dbReference type="eggNOG" id="COG0565">
    <property type="taxonomic scope" value="Bacteria"/>
</dbReference>
<dbReference type="AlphaFoldDB" id="Q02AK8"/>
<organism evidence="6">
    <name type="scientific">Solibacter usitatus (strain Ellin6076)</name>
    <dbReference type="NCBI Taxonomy" id="234267"/>
    <lineage>
        <taxon>Bacteria</taxon>
        <taxon>Pseudomonadati</taxon>
        <taxon>Acidobacteriota</taxon>
        <taxon>Terriglobia</taxon>
        <taxon>Bryobacterales</taxon>
        <taxon>Solibacteraceae</taxon>
        <taxon>Candidatus Solibacter</taxon>
    </lineage>
</organism>
<dbReference type="EMBL" id="CP000473">
    <property type="protein sequence ID" value="ABJ81908.1"/>
    <property type="molecule type" value="Genomic_DNA"/>
</dbReference>
<dbReference type="KEGG" id="sus:Acid_0909"/>
<reference evidence="6" key="1">
    <citation type="submission" date="2006-10" db="EMBL/GenBank/DDBJ databases">
        <title>Complete sequence of Solibacter usitatus Ellin6076.</title>
        <authorList>
            <consortium name="US DOE Joint Genome Institute"/>
            <person name="Copeland A."/>
            <person name="Lucas S."/>
            <person name="Lapidus A."/>
            <person name="Barry K."/>
            <person name="Detter J.C."/>
            <person name="Glavina del Rio T."/>
            <person name="Hammon N."/>
            <person name="Israni S."/>
            <person name="Dalin E."/>
            <person name="Tice H."/>
            <person name="Pitluck S."/>
            <person name="Thompson L.S."/>
            <person name="Brettin T."/>
            <person name="Bruce D."/>
            <person name="Han C."/>
            <person name="Tapia R."/>
            <person name="Gilna P."/>
            <person name="Schmutz J."/>
            <person name="Larimer F."/>
            <person name="Land M."/>
            <person name="Hauser L."/>
            <person name="Kyrpides N."/>
            <person name="Mikhailova N."/>
            <person name="Janssen P.H."/>
            <person name="Kuske C.R."/>
            <person name="Richardson P."/>
        </authorList>
    </citation>
    <scope>NUCLEOTIDE SEQUENCE</scope>
    <source>
        <strain evidence="6">Ellin6076</strain>
    </source>
</reference>
<dbReference type="Gene3D" id="3.40.1280.10">
    <property type="match status" value="1"/>
</dbReference>
<dbReference type="InterPro" id="IPR004384">
    <property type="entry name" value="RNA_MeTrfase_TrmJ/LasT"/>
</dbReference>
<dbReference type="Gene3D" id="1.10.8.590">
    <property type="match status" value="1"/>
</dbReference>
<evidence type="ECO:0000256" key="1">
    <source>
        <dbReference type="ARBA" id="ARBA00007228"/>
    </source>
</evidence>
<name>Q02AK8_SOLUE</name>
<dbReference type="CDD" id="cd18093">
    <property type="entry name" value="SpoU-like_TrmJ"/>
    <property type="match status" value="1"/>
</dbReference>
<evidence type="ECO:0000256" key="3">
    <source>
        <dbReference type="ARBA" id="ARBA00022679"/>
    </source>
</evidence>
<keyword evidence="4" id="KW-0949">S-adenosyl-L-methionine</keyword>
<dbReference type="GO" id="GO:0002128">
    <property type="term" value="P:tRNA nucleoside ribose methylation"/>
    <property type="evidence" value="ECO:0007669"/>
    <property type="project" value="TreeGrafter"/>
</dbReference>
<protein>
    <submittedName>
        <fullName evidence="6">tRNA/rRNA methyltransferase (SpoU)</fullName>
    </submittedName>
</protein>
<dbReference type="OrthoDB" id="9806346at2"/>
<evidence type="ECO:0000256" key="4">
    <source>
        <dbReference type="ARBA" id="ARBA00022691"/>
    </source>
</evidence>
<dbReference type="GO" id="GO:0003723">
    <property type="term" value="F:RNA binding"/>
    <property type="evidence" value="ECO:0007669"/>
    <property type="project" value="InterPro"/>
</dbReference>
<dbReference type="HOGENOM" id="CLU_056931_0_1_0"/>
<dbReference type="InterPro" id="IPR029026">
    <property type="entry name" value="tRNA_m1G_MTases_N"/>
</dbReference>
<dbReference type="PIRSF" id="PIRSF004808">
    <property type="entry name" value="LasT"/>
    <property type="match status" value="1"/>
</dbReference>
<evidence type="ECO:0000313" key="6">
    <source>
        <dbReference type="EMBL" id="ABJ81908.1"/>
    </source>
</evidence>
<dbReference type="InterPro" id="IPR001537">
    <property type="entry name" value="SpoU_MeTrfase"/>
</dbReference>
<accession>Q02AK8</accession>
<dbReference type="InterPro" id="IPR029028">
    <property type="entry name" value="Alpha/beta_knot_MTases"/>
</dbReference>
<dbReference type="InParanoid" id="Q02AK8"/>
<gene>
    <name evidence="6" type="ordered locus">Acid_0909</name>
</gene>
<feature type="domain" description="tRNA/rRNA methyltransferase SpoU type" evidence="5">
    <location>
        <begin position="20"/>
        <end position="169"/>
    </location>
</feature>
<evidence type="ECO:0000256" key="2">
    <source>
        <dbReference type="ARBA" id="ARBA00022603"/>
    </source>
</evidence>
<comment type="similarity">
    <text evidence="1">Belongs to the class IV-like SAM-binding methyltransferase superfamily. RNA methyltransferase TrmH family.</text>
</comment>
<proteinExistence type="inferred from homology"/>
<dbReference type="PANTHER" id="PTHR42786:SF2">
    <property type="entry name" value="TRNA (CYTIDINE_URIDINE-2'-O-)-METHYLTRANSFERASE TRMJ"/>
    <property type="match status" value="1"/>
</dbReference>
<dbReference type="PANTHER" id="PTHR42786">
    <property type="entry name" value="TRNA/RRNA METHYLTRANSFERASE"/>
    <property type="match status" value="1"/>
</dbReference>